<sequence>MHQNVGCDLPTDFNEEEGIACTLHLRARSKRSSYFELACEPGRQFTTVSWKMAAGSGASSGHCRGSPTALESMLDRKFQGVSNTMDSIQGLSNWCLENKKYHSLIVRYWMKWLKRSGASHRLNLFYLANDVIQNCKRKNAIVYRTAYAEVLPEAFQLVNVAADPKVLKSVDRILTIWEERSVYTDELIAELRASLVKEESPVALETTKVSAPVNTKAALQSKIVAEFVPQAFIEHLSSYHRTFEEVELKEKQLAAMRVDVCSTENLKRLKDKAGGKKHCKDFEEGSAKLKEFVAFFERQLRGGPPLLDALGNADIFYEMQYKEVKIVANAYKTFANRVSHLKRKLDSLKATLPDLDESPIPSPSMDAPSPTGTESPYHPLANPDSDLDDLVMENEADITLAEAPSPLSSPGGSPKPVFTIGESDNRDVEDMELSDEEEVPSASIIVEERVEDPVPSPVHSPEHVVTQPPLYTEAKQVLQAPLSPVLFAPAMPTTDLSSSFANVDMGKISSILSSITSVIKKPAGSPGGPLLSPSSPTNTIPPAPVVPQVPNPLASILSKVDFTPEALLSALAKTQGVAKTQLGLSTHLNSPTGNFSSNSPSTGKLPPSASTPTAPSEDSPHICPVLELTPSAPALGNASLFSQAASIPQATPPLAIGPLGGLVKEQEKTKEAESSISSLESKIHSFLQGNPGFNAFNLGLTSEVIQAGTSGLSPSVGTETQEGTPVRDETGGGTPTLDEIMDMPGTAAEPFLNMQAQLSSEGVSKQPDGSLSQPLPTYHNQAWQDPNTTHVHLGQHPGTLNGQMFHQLPHRGNEELHSTPSSISESGLTNYQQHVAPQGSAPTLGNRLATYQQEQVPAGPRPSGSDGGWYGNPFPEGQATHASNHSMAATGGSNNVMSGQYDYQEGRTQPYQTMDAHTRPSQQGATSSFLKSPLPPIPKLPPPPFPGLAGPLQNYQAPATSVVTVPVEPPVPNTEMEEDRAGISALGGPVVVSDHQHKSSLHPTGHPYHPNDFHNHPGNLDHQAEDPRQYPDVAYRPDDFHLHPEEPHRYPGEAHHHPGEAHHHPGEAHHHPGEAHHHPGEAHHHPGEAHHHPGEAHHHPGEAHRDLRHQPDDWYYPSDDFHHLPVEDPHYPYRVREHLTPPLSPSEDPYYYDYPPCSPSPPHGHRRPPPTHMDPHHQGHRPMLPRLPHRAHHPHPRGMPRGLLRPPLRGPMPRGKRPGPPFGGFPRGGGQGGPFFPPKRPYVPPRF</sequence>
<dbReference type="EMBL" id="JAGEUA010000011">
    <property type="protein sequence ID" value="KAL0962533.1"/>
    <property type="molecule type" value="Genomic_DNA"/>
</dbReference>
<evidence type="ECO:0000256" key="4">
    <source>
        <dbReference type="ARBA" id="ARBA00062892"/>
    </source>
</evidence>
<feature type="region of interest" description="Disordered" evidence="6">
    <location>
        <begin position="709"/>
        <end position="734"/>
    </location>
</feature>
<feature type="region of interest" description="Disordered" evidence="6">
    <location>
        <begin position="854"/>
        <end position="900"/>
    </location>
</feature>
<dbReference type="PROSITE" id="PS51391">
    <property type="entry name" value="CID"/>
    <property type="match status" value="1"/>
</dbReference>
<feature type="compositionally biased region" description="Low complexity" evidence="6">
    <location>
        <begin position="606"/>
        <end position="616"/>
    </location>
</feature>
<feature type="compositionally biased region" description="Pro residues" evidence="6">
    <location>
        <begin position="1235"/>
        <end position="1247"/>
    </location>
</feature>
<keyword evidence="2" id="KW-0597">Phosphoprotein</keyword>
<evidence type="ECO:0000256" key="6">
    <source>
        <dbReference type="SAM" id="MobiDB-lite"/>
    </source>
</evidence>
<dbReference type="AlphaFoldDB" id="A0ABD0WIW0"/>
<comment type="caution">
    <text evidence="8">The sequence shown here is derived from an EMBL/GenBank/DDBJ whole genome shotgun (WGS) entry which is preliminary data.</text>
</comment>
<evidence type="ECO:0000313" key="9">
    <source>
        <dbReference type="Proteomes" id="UP001557470"/>
    </source>
</evidence>
<feature type="compositionally biased region" description="Polar residues" evidence="6">
    <location>
        <begin position="585"/>
        <end position="602"/>
    </location>
</feature>
<feature type="compositionally biased region" description="Basic residues" evidence="6">
    <location>
        <begin position="1187"/>
        <end position="1198"/>
    </location>
</feature>
<keyword evidence="1" id="KW-0488">Methylation</keyword>
<evidence type="ECO:0000256" key="2">
    <source>
        <dbReference type="ARBA" id="ARBA00022553"/>
    </source>
</evidence>
<protein>
    <recommendedName>
        <fullName evidence="5">Regulation of nuclear pre-mRNA domain-containing protein 2</fullName>
    </recommendedName>
</protein>
<organism evidence="8 9">
    <name type="scientific">Umbra pygmaea</name>
    <name type="common">Eastern mudminnow</name>
    <dbReference type="NCBI Taxonomy" id="75934"/>
    <lineage>
        <taxon>Eukaryota</taxon>
        <taxon>Metazoa</taxon>
        <taxon>Chordata</taxon>
        <taxon>Craniata</taxon>
        <taxon>Vertebrata</taxon>
        <taxon>Euteleostomi</taxon>
        <taxon>Actinopterygii</taxon>
        <taxon>Neopterygii</taxon>
        <taxon>Teleostei</taxon>
        <taxon>Protacanthopterygii</taxon>
        <taxon>Esociformes</taxon>
        <taxon>Umbridae</taxon>
        <taxon>Umbra</taxon>
    </lineage>
</organism>
<evidence type="ECO:0000256" key="5">
    <source>
        <dbReference type="ARBA" id="ARBA00067342"/>
    </source>
</evidence>
<evidence type="ECO:0000256" key="3">
    <source>
        <dbReference type="ARBA" id="ARBA00022990"/>
    </source>
</evidence>
<feature type="region of interest" description="Disordered" evidence="6">
    <location>
        <begin position="522"/>
        <end position="544"/>
    </location>
</feature>
<feature type="compositionally biased region" description="Low complexity" evidence="6">
    <location>
        <begin position="1199"/>
        <end position="1213"/>
    </location>
</feature>
<evidence type="ECO:0000259" key="7">
    <source>
        <dbReference type="PROSITE" id="PS51391"/>
    </source>
</evidence>
<feature type="compositionally biased region" description="Low complexity" evidence="6">
    <location>
        <begin position="1145"/>
        <end position="1155"/>
    </location>
</feature>
<feature type="domain" description="CID" evidence="7">
    <location>
        <begin position="66"/>
        <end position="199"/>
    </location>
</feature>
<dbReference type="Proteomes" id="UP001557470">
    <property type="component" value="Unassembled WGS sequence"/>
</dbReference>
<feature type="region of interest" description="Disordered" evidence="6">
    <location>
        <begin position="585"/>
        <end position="624"/>
    </location>
</feature>
<feature type="region of interest" description="Disordered" evidence="6">
    <location>
        <begin position="1137"/>
        <end position="1247"/>
    </location>
</feature>
<feature type="region of interest" description="Disordered" evidence="6">
    <location>
        <begin position="913"/>
        <end position="941"/>
    </location>
</feature>
<feature type="compositionally biased region" description="Basic and acidic residues" evidence="6">
    <location>
        <begin position="1022"/>
        <end position="1111"/>
    </location>
</feature>
<proteinExistence type="predicted"/>
<name>A0ABD0WIW0_UMBPY</name>
<dbReference type="Pfam" id="PF04818">
    <property type="entry name" value="CID"/>
    <property type="match status" value="1"/>
</dbReference>
<dbReference type="InterPro" id="IPR006569">
    <property type="entry name" value="CID_dom"/>
</dbReference>
<keyword evidence="9" id="KW-1185">Reference proteome</keyword>
<dbReference type="FunFam" id="1.25.40.90:FF:000020">
    <property type="entry name" value="regulation of nuclear pre-mRNA domain-containing protein 2 isoform X1"/>
    <property type="match status" value="1"/>
</dbReference>
<evidence type="ECO:0000256" key="1">
    <source>
        <dbReference type="ARBA" id="ARBA00022481"/>
    </source>
</evidence>
<dbReference type="InterPro" id="IPR008942">
    <property type="entry name" value="ENTH_VHS"/>
</dbReference>
<dbReference type="SMART" id="SM00582">
    <property type="entry name" value="RPR"/>
    <property type="match status" value="1"/>
</dbReference>
<feature type="region of interest" description="Disordered" evidence="6">
    <location>
        <begin position="995"/>
        <end position="1111"/>
    </location>
</feature>
<keyword evidence="3" id="KW-0007">Acetylation</keyword>
<dbReference type="Gene3D" id="6.10.250.2560">
    <property type="match status" value="1"/>
</dbReference>
<feature type="region of interest" description="Disordered" evidence="6">
    <location>
        <begin position="352"/>
        <end position="386"/>
    </location>
</feature>
<reference evidence="8 9" key="1">
    <citation type="submission" date="2024-06" db="EMBL/GenBank/DDBJ databases">
        <authorList>
            <person name="Pan Q."/>
            <person name="Wen M."/>
            <person name="Jouanno E."/>
            <person name="Zahm M."/>
            <person name="Klopp C."/>
            <person name="Cabau C."/>
            <person name="Louis A."/>
            <person name="Berthelot C."/>
            <person name="Parey E."/>
            <person name="Roest Crollius H."/>
            <person name="Montfort J."/>
            <person name="Robinson-Rechavi M."/>
            <person name="Bouchez O."/>
            <person name="Lampietro C."/>
            <person name="Lopez Roques C."/>
            <person name="Donnadieu C."/>
            <person name="Postlethwait J."/>
            <person name="Bobe J."/>
            <person name="Verreycken H."/>
            <person name="Guiguen Y."/>
        </authorList>
    </citation>
    <scope>NUCLEOTIDE SEQUENCE [LARGE SCALE GENOMIC DNA]</scope>
    <source>
        <strain evidence="8">Up_M1</strain>
        <tissue evidence="8">Testis</tissue>
    </source>
</reference>
<dbReference type="PANTHER" id="PTHR12460:SF40">
    <property type="entry name" value="REGULATION OF NUCLEAR PRE-MRNA DOMAIN-CONTAINING PROTEIN 2"/>
    <property type="match status" value="1"/>
</dbReference>
<gene>
    <name evidence="8" type="ORF">UPYG_G00341350</name>
</gene>
<feature type="compositionally biased region" description="Polar residues" evidence="6">
    <location>
        <begin position="709"/>
        <end position="723"/>
    </location>
</feature>
<dbReference type="Gene3D" id="1.25.40.90">
    <property type="match status" value="1"/>
</dbReference>
<comment type="subunit">
    <text evidence="4">Associates with the RNA polymerase II complex.</text>
</comment>
<dbReference type="SUPFAM" id="SSF48464">
    <property type="entry name" value="ENTH/VHS domain"/>
    <property type="match status" value="1"/>
</dbReference>
<feature type="compositionally biased region" description="Low complexity" evidence="6">
    <location>
        <begin position="522"/>
        <end position="538"/>
    </location>
</feature>
<dbReference type="PANTHER" id="PTHR12460">
    <property type="entry name" value="CYCLIN-DEPENDENT KINASE INHIBITOR-RELATED PROTEIN"/>
    <property type="match status" value="1"/>
</dbReference>
<evidence type="ECO:0000313" key="8">
    <source>
        <dbReference type="EMBL" id="KAL0962533.1"/>
    </source>
</evidence>
<feature type="compositionally biased region" description="Polar residues" evidence="6">
    <location>
        <begin position="880"/>
        <end position="898"/>
    </location>
</feature>
<accession>A0ABD0WIW0</accession>